<keyword evidence="6" id="KW-0687">Ribonucleoprotein</keyword>
<dbReference type="PANTHER" id="PTHR12810">
    <property type="entry name" value="MITOCHONDRIAL 28S RIBOSOMAL PROTEIN S29"/>
    <property type="match status" value="1"/>
</dbReference>
<keyword evidence="9" id="KW-1185">Reference proteome</keyword>
<keyword evidence="3" id="KW-0809">Transit peptide</keyword>
<evidence type="ECO:0000256" key="5">
    <source>
        <dbReference type="ARBA" id="ARBA00023128"/>
    </source>
</evidence>
<proteinExistence type="inferred from homology"/>
<evidence type="ECO:0000256" key="7">
    <source>
        <dbReference type="ARBA" id="ARBA00035140"/>
    </source>
</evidence>
<gene>
    <name evidence="8" type="primary">PLEST007183</name>
    <name evidence="8" type="ORF">PLESTB_000481900</name>
</gene>
<keyword evidence="4" id="KW-0689">Ribosomal protein</keyword>
<keyword evidence="5" id="KW-0496">Mitochondrion</keyword>
<dbReference type="OrthoDB" id="274828at2759"/>
<comment type="similarity">
    <text evidence="2">Belongs to the mitochondrion-specific ribosomal protein mS29 family.</text>
</comment>
<dbReference type="EMBL" id="BRXU01000004">
    <property type="protein sequence ID" value="GLC51246.1"/>
    <property type="molecule type" value="Genomic_DNA"/>
</dbReference>
<reference evidence="8 9" key="1">
    <citation type="journal article" date="2023" name="Commun. Biol.">
        <title>Reorganization of the ancestral sex-determining regions during the evolution of trioecy in Pleodorina starrii.</title>
        <authorList>
            <person name="Takahashi K."/>
            <person name="Suzuki S."/>
            <person name="Kawai-Toyooka H."/>
            <person name="Yamamoto K."/>
            <person name="Hamaji T."/>
            <person name="Ootsuki R."/>
            <person name="Yamaguchi H."/>
            <person name="Kawachi M."/>
            <person name="Higashiyama T."/>
            <person name="Nozaki H."/>
        </authorList>
    </citation>
    <scope>NUCLEOTIDE SEQUENCE [LARGE SCALE GENOMIC DNA]</scope>
    <source>
        <strain evidence="8 9">NIES-4479</strain>
    </source>
</reference>
<evidence type="ECO:0000256" key="1">
    <source>
        <dbReference type="ARBA" id="ARBA00004173"/>
    </source>
</evidence>
<dbReference type="GO" id="GO:0005763">
    <property type="term" value="C:mitochondrial small ribosomal subunit"/>
    <property type="evidence" value="ECO:0007669"/>
    <property type="project" value="TreeGrafter"/>
</dbReference>
<evidence type="ECO:0000256" key="2">
    <source>
        <dbReference type="ARBA" id="ARBA00009863"/>
    </source>
</evidence>
<evidence type="ECO:0000256" key="4">
    <source>
        <dbReference type="ARBA" id="ARBA00022980"/>
    </source>
</evidence>
<comment type="caution">
    <text evidence="8">The sequence shown here is derived from an EMBL/GenBank/DDBJ whole genome shotgun (WGS) entry which is preliminary data.</text>
</comment>
<accession>A0A9W6BGT8</accession>
<evidence type="ECO:0000313" key="8">
    <source>
        <dbReference type="EMBL" id="GLC51246.1"/>
    </source>
</evidence>
<comment type="subcellular location">
    <subcellularLocation>
        <location evidence="1">Mitochondrion</location>
    </subcellularLocation>
</comment>
<dbReference type="SUPFAM" id="SSF52540">
    <property type="entry name" value="P-loop containing nucleoside triphosphate hydrolases"/>
    <property type="match status" value="1"/>
</dbReference>
<organism evidence="8 9">
    <name type="scientific">Pleodorina starrii</name>
    <dbReference type="NCBI Taxonomy" id="330485"/>
    <lineage>
        <taxon>Eukaryota</taxon>
        <taxon>Viridiplantae</taxon>
        <taxon>Chlorophyta</taxon>
        <taxon>core chlorophytes</taxon>
        <taxon>Chlorophyceae</taxon>
        <taxon>CS clade</taxon>
        <taxon>Chlamydomonadales</taxon>
        <taxon>Volvocaceae</taxon>
        <taxon>Pleodorina</taxon>
    </lineage>
</organism>
<evidence type="ECO:0000313" key="9">
    <source>
        <dbReference type="Proteomes" id="UP001165080"/>
    </source>
</evidence>
<dbReference type="Pfam" id="PF10236">
    <property type="entry name" value="DAP3"/>
    <property type="match status" value="1"/>
</dbReference>
<dbReference type="Proteomes" id="UP001165080">
    <property type="component" value="Unassembled WGS sequence"/>
</dbReference>
<evidence type="ECO:0000256" key="3">
    <source>
        <dbReference type="ARBA" id="ARBA00022946"/>
    </source>
</evidence>
<dbReference type="InterPro" id="IPR019368">
    <property type="entry name" value="Ribosomal_mS29"/>
</dbReference>
<name>A0A9W6BGT8_9CHLO</name>
<protein>
    <recommendedName>
        <fullName evidence="7">Small ribosomal subunit protein mS29</fullName>
    </recommendedName>
</protein>
<dbReference type="AlphaFoldDB" id="A0A9W6BGT8"/>
<evidence type="ECO:0000256" key="6">
    <source>
        <dbReference type="ARBA" id="ARBA00023274"/>
    </source>
</evidence>
<dbReference type="InterPro" id="IPR027417">
    <property type="entry name" value="P-loop_NTPase"/>
</dbReference>
<dbReference type="PANTHER" id="PTHR12810:SF0">
    <property type="entry name" value="SMALL RIBOSOMAL SUBUNIT PROTEIN MS29"/>
    <property type="match status" value="1"/>
</dbReference>
<sequence length="448" mass="46655">MSNVSRFLRGVGPSALLTRFSTTSSTWASFATAAIDDTASHQPSTSGQAGPLSASKELSAASVGAYYALDRALLPEAGRPYAGAFYSPREPGHERRGGCKALQQEVQATGSHAVMYRPVMHALFGAVGAHGSAGQQPQPQPQSQRLLLTGPAGVGKSIALVGLVEWARQQGWLVLYVPSCAALVQGGYFSRRGDSSRWDTLTSAQQLLKGLLDAHGPQLKKMPVLAAAAAAPAVAAAGSAAAPVQAAAAAATAVAAAPGKDPRGRTLHDLVTGALASDDNAELAVDSVLELVRQFAAASTYGSRPTPVLFALDDYNCLYGATDYGWYSSKEDPRKARRRPIHTDELVLASGLRLMDEQQLGGAAVVAATSTGLPLPAPAAPPLRMPYTELRVPGFSEMETRNALAHYHATGFASALATSSQARQLHALTQGNARELRVAASTLGLQLN</sequence>
<dbReference type="GO" id="GO:0003735">
    <property type="term" value="F:structural constituent of ribosome"/>
    <property type="evidence" value="ECO:0007669"/>
    <property type="project" value="TreeGrafter"/>
</dbReference>